<evidence type="ECO:0000313" key="3">
    <source>
        <dbReference type="Proteomes" id="UP000053890"/>
    </source>
</evidence>
<feature type="region of interest" description="Disordered" evidence="1">
    <location>
        <begin position="139"/>
        <end position="161"/>
    </location>
</feature>
<evidence type="ECO:0000313" key="2">
    <source>
        <dbReference type="EMBL" id="KPV74895.1"/>
    </source>
</evidence>
<dbReference type="Proteomes" id="UP000053890">
    <property type="component" value="Unassembled WGS sequence"/>
</dbReference>
<accession>A0A194S314</accession>
<feature type="region of interest" description="Disordered" evidence="1">
    <location>
        <begin position="409"/>
        <end position="441"/>
    </location>
</feature>
<dbReference type="GeneID" id="28977471"/>
<feature type="region of interest" description="Disordered" evidence="1">
    <location>
        <begin position="308"/>
        <end position="346"/>
    </location>
</feature>
<feature type="compositionally biased region" description="Polar residues" evidence="1">
    <location>
        <begin position="32"/>
        <end position="49"/>
    </location>
</feature>
<name>A0A194S314_RHOGW</name>
<organism evidence="2 3">
    <name type="scientific">Rhodotorula graminis (strain WP1)</name>
    <dbReference type="NCBI Taxonomy" id="578459"/>
    <lineage>
        <taxon>Eukaryota</taxon>
        <taxon>Fungi</taxon>
        <taxon>Dikarya</taxon>
        <taxon>Basidiomycota</taxon>
        <taxon>Pucciniomycotina</taxon>
        <taxon>Microbotryomycetes</taxon>
        <taxon>Sporidiobolales</taxon>
        <taxon>Sporidiobolaceae</taxon>
        <taxon>Rhodotorula</taxon>
    </lineage>
</organism>
<reference evidence="2 3" key="1">
    <citation type="journal article" date="2015" name="Front. Microbiol.">
        <title>Genome sequence of the plant growth promoting endophytic yeast Rhodotorula graminis WP1.</title>
        <authorList>
            <person name="Firrincieli A."/>
            <person name="Otillar R."/>
            <person name="Salamov A."/>
            <person name="Schmutz J."/>
            <person name="Khan Z."/>
            <person name="Redman R.S."/>
            <person name="Fleck N.D."/>
            <person name="Lindquist E."/>
            <person name="Grigoriev I.V."/>
            <person name="Doty S.L."/>
        </authorList>
    </citation>
    <scope>NUCLEOTIDE SEQUENCE [LARGE SCALE GENOMIC DNA]</scope>
    <source>
        <strain evidence="2 3">WP1</strain>
    </source>
</reference>
<gene>
    <name evidence="2" type="ORF">RHOBADRAFT_53824</name>
</gene>
<feature type="region of interest" description="Disordered" evidence="1">
    <location>
        <begin position="261"/>
        <end position="282"/>
    </location>
</feature>
<dbReference type="OrthoDB" id="10542965at2759"/>
<dbReference type="EMBL" id="KQ474079">
    <property type="protein sequence ID" value="KPV74895.1"/>
    <property type="molecule type" value="Genomic_DNA"/>
</dbReference>
<sequence>MRGSAVKPEPSTKRSYAALFNPKRLGLGLPFVSSSSESVQPRAESSSLTKRAGERSARAPTAVRLIEFTSPFGNALDVDLATPATAHEERRAGLGRRLSSEDRARLANGARAIVALATTPGKRRKSVVDLEAVTDGMQRASVAGRRRSSLTPLGQPSVGARSSFARLTPLDSTAASPDASTTASTLPRLLSGLSATFPLVFPSPRSPLPVSPVSDRRTAFFDEVATPGTDSSSFPRSPSTFASPVSPYLASAAASIASSSSYRSFEPRSPRTADGPDFAPDELEPTLEFLRSPSGVNIRFPLVFPSRPTSVHTRSSAASTSSRASSAYDEASTLNAPRTVEQDEDDGADGLVALVADVLERSEATTRTIPSFTSPFPPPFLSPSKRTVTADSFSKLTFPSMPTLFPDSVTIPSSSARRRPSAASSYHGEHVSTPSTFGPRRSATETGFTVKMHDIFAEAFGACQQGDESGEA</sequence>
<proteinExistence type="predicted"/>
<feature type="region of interest" description="Disordered" evidence="1">
    <location>
        <begin position="31"/>
        <end position="59"/>
    </location>
</feature>
<protein>
    <submittedName>
        <fullName evidence="2">Uncharacterized protein</fullName>
    </submittedName>
</protein>
<dbReference type="AlphaFoldDB" id="A0A194S314"/>
<dbReference type="RefSeq" id="XP_018270944.1">
    <property type="nucleotide sequence ID" value="XM_018417023.1"/>
</dbReference>
<evidence type="ECO:0000256" key="1">
    <source>
        <dbReference type="SAM" id="MobiDB-lite"/>
    </source>
</evidence>
<keyword evidence="3" id="KW-1185">Reference proteome</keyword>
<feature type="compositionally biased region" description="Low complexity" evidence="1">
    <location>
        <begin position="313"/>
        <end position="327"/>
    </location>
</feature>